<accession>A0A371JDM9</accession>
<feature type="domain" description="GerMN" evidence="1">
    <location>
        <begin position="62"/>
        <end position="147"/>
    </location>
</feature>
<sequence>MEVRMNKLRIIFFCTILGLLLTACGNKKAVSSGYFMYYVNKEETKIVTEAYQPNSEATNEIVGEFIALLDENPKNANYKKAKPDNVKVLNYTLESNQVYITFDKGYYDMSEVTEVLLRTAVVRMMTQIPGVEFVSFYINDKPLTDVNGNVIGIMTTDNFIENTGDEINTYERTKLTLYYANTEGNKLIETSVDVVYSSNISMEKLIIEQLIKGPTSDKVYPTIPPETKLISVSIKNGICYVNFDEGFLNKTYDLSESVPVYSVVNSLLELSTINKVQILINGETDITYREVINFDTLFERNLDIIENDSIVTSGKEDVINE</sequence>
<dbReference type="AlphaFoldDB" id="A0A371JDM9"/>
<reference evidence="2 3" key="1">
    <citation type="journal article" date="2017" name="Genome Announc.">
        <title>Draft Genome Sequence of a Sporulating and Motile Strain of Lachnotalea glycerini Isolated from Water in Quebec City, Canada.</title>
        <authorList>
            <person name="Maheux A.F."/>
            <person name="Boudreau D.K."/>
            <person name="Berube E."/>
            <person name="Boissinot M."/>
            <person name="Raymond F."/>
            <person name="Brodeur S."/>
            <person name="Corbeil J."/>
            <person name="Isabel S."/>
            <person name="Omar R.F."/>
            <person name="Bergeron M.G."/>
        </authorList>
    </citation>
    <scope>NUCLEOTIDE SEQUENCE [LARGE SCALE GENOMIC DNA]</scope>
    <source>
        <strain evidence="2 3">CCRI-19302</strain>
    </source>
</reference>
<comment type="caution">
    <text evidence="2">The sequence shown here is derived from an EMBL/GenBank/DDBJ whole genome shotgun (WGS) entry which is preliminary data.</text>
</comment>
<name>A0A371JDM9_9FIRM</name>
<dbReference type="InterPro" id="IPR019606">
    <property type="entry name" value="GerMN"/>
</dbReference>
<evidence type="ECO:0000259" key="1">
    <source>
        <dbReference type="SMART" id="SM00909"/>
    </source>
</evidence>
<dbReference type="OrthoDB" id="9809406at2"/>
<dbReference type="PROSITE" id="PS51257">
    <property type="entry name" value="PROKAR_LIPOPROTEIN"/>
    <property type="match status" value="1"/>
</dbReference>
<dbReference type="SMART" id="SM00909">
    <property type="entry name" value="Germane"/>
    <property type="match status" value="2"/>
</dbReference>
<keyword evidence="3" id="KW-1185">Reference proteome</keyword>
<gene>
    <name evidence="2" type="ORF">CG710_012440</name>
</gene>
<dbReference type="EMBL" id="NOKA02000026">
    <property type="protein sequence ID" value="RDY30874.1"/>
    <property type="molecule type" value="Genomic_DNA"/>
</dbReference>
<dbReference type="Proteomes" id="UP000216411">
    <property type="component" value="Unassembled WGS sequence"/>
</dbReference>
<proteinExistence type="predicted"/>
<dbReference type="Pfam" id="PF10646">
    <property type="entry name" value="Germane"/>
    <property type="match status" value="2"/>
</dbReference>
<protein>
    <submittedName>
        <fullName evidence="2">Sporulation and spore germination</fullName>
    </submittedName>
</protein>
<feature type="domain" description="GerMN" evidence="1">
    <location>
        <begin position="203"/>
        <end position="289"/>
    </location>
</feature>
<evidence type="ECO:0000313" key="3">
    <source>
        <dbReference type="Proteomes" id="UP000216411"/>
    </source>
</evidence>
<organism evidence="2 3">
    <name type="scientific">Lachnotalea glycerini</name>
    <dbReference type="NCBI Taxonomy" id="1763509"/>
    <lineage>
        <taxon>Bacteria</taxon>
        <taxon>Bacillati</taxon>
        <taxon>Bacillota</taxon>
        <taxon>Clostridia</taxon>
        <taxon>Lachnospirales</taxon>
        <taxon>Lachnospiraceae</taxon>
        <taxon>Lachnotalea</taxon>
    </lineage>
</organism>
<evidence type="ECO:0000313" key="2">
    <source>
        <dbReference type="EMBL" id="RDY30874.1"/>
    </source>
</evidence>